<dbReference type="Proteomes" id="UP000828048">
    <property type="component" value="Chromosome 4"/>
</dbReference>
<sequence>MASFLLNFTTILSLLLVLFPLLLLAPPSTASPGLRSRFLTDIDSQEIKCMPNDGTCDNMWLNNGTEQVQHVFCCKKHCRNVLQDRNNCGACLNKCPLGYLCCNGNCTNIAYDPMHCGKCHKTCNSDGQKCEYGTCGMANGISDVTFCMQNDALGDA</sequence>
<name>A0ACB7Z546_9ERIC</name>
<proteinExistence type="predicted"/>
<evidence type="ECO:0000313" key="2">
    <source>
        <dbReference type="Proteomes" id="UP000828048"/>
    </source>
</evidence>
<reference evidence="1 2" key="1">
    <citation type="journal article" date="2021" name="Hortic Res">
        <title>High-quality reference genome and annotation aids understanding of berry development for evergreen blueberry (Vaccinium darrowii).</title>
        <authorList>
            <person name="Yu J."/>
            <person name="Hulse-Kemp A.M."/>
            <person name="Babiker E."/>
            <person name="Staton M."/>
        </authorList>
    </citation>
    <scope>NUCLEOTIDE SEQUENCE [LARGE SCALE GENOMIC DNA]</scope>
    <source>
        <strain evidence="2">cv. NJ 8807/NJ 8810</strain>
        <tissue evidence="1">Young leaf</tissue>
    </source>
</reference>
<protein>
    <submittedName>
        <fullName evidence="1">Uncharacterized protein</fullName>
    </submittedName>
</protein>
<dbReference type="EMBL" id="CM037154">
    <property type="protein sequence ID" value="KAH7860655.1"/>
    <property type="molecule type" value="Genomic_DNA"/>
</dbReference>
<evidence type="ECO:0000313" key="1">
    <source>
        <dbReference type="EMBL" id="KAH7860655.1"/>
    </source>
</evidence>
<accession>A0ACB7Z546</accession>
<comment type="caution">
    <text evidence="1">The sequence shown here is derived from an EMBL/GenBank/DDBJ whole genome shotgun (WGS) entry which is preliminary data.</text>
</comment>
<organism evidence="1 2">
    <name type="scientific">Vaccinium darrowii</name>
    <dbReference type="NCBI Taxonomy" id="229202"/>
    <lineage>
        <taxon>Eukaryota</taxon>
        <taxon>Viridiplantae</taxon>
        <taxon>Streptophyta</taxon>
        <taxon>Embryophyta</taxon>
        <taxon>Tracheophyta</taxon>
        <taxon>Spermatophyta</taxon>
        <taxon>Magnoliopsida</taxon>
        <taxon>eudicotyledons</taxon>
        <taxon>Gunneridae</taxon>
        <taxon>Pentapetalae</taxon>
        <taxon>asterids</taxon>
        <taxon>Ericales</taxon>
        <taxon>Ericaceae</taxon>
        <taxon>Vaccinioideae</taxon>
        <taxon>Vaccinieae</taxon>
        <taxon>Vaccinium</taxon>
    </lineage>
</organism>
<gene>
    <name evidence="1" type="ORF">Vadar_016418</name>
</gene>
<keyword evidence="2" id="KW-1185">Reference proteome</keyword>